<evidence type="ECO:0000313" key="3">
    <source>
        <dbReference type="EMBL" id="PRX99083.1"/>
    </source>
</evidence>
<proteinExistence type="predicted"/>
<feature type="domain" description="Low molecular weight protein antigen 6 PH" evidence="2">
    <location>
        <begin position="60"/>
        <end position="91"/>
    </location>
</feature>
<comment type="caution">
    <text evidence="3">The sequence shown here is derived from an EMBL/GenBank/DDBJ whole genome shotgun (WGS) entry which is preliminary data.</text>
</comment>
<protein>
    <submittedName>
        <fullName evidence="3">PH (Pleckstrin Homology) domain-containing protein</fullName>
    </submittedName>
</protein>
<dbReference type="EMBL" id="PVZC01000004">
    <property type="protein sequence ID" value="PRX99083.1"/>
    <property type="molecule type" value="Genomic_DNA"/>
</dbReference>
<evidence type="ECO:0000256" key="1">
    <source>
        <dbReference type="SAM" id="Phobius"/>
    </source>
</evidence>
<feature type="transmembrane region" description="Helical" evidence="1">
    <location>
        <begin position="184"/>
        <end position="209"/>
    </location>
</feature>
<evidence type="ECO:0000259" key="2">
    <source>
        <dbReference type="Pfam" id="PF10756"/>
    </source>
</evidence>
<keyword evidence="4" id="KW-1185">Reference proteome</keyword>
<keyword evidence="1" id="KW-0812">Transmembrane</keyword>
<gene>
    <name evidence="3" type="ORF">CLV72_104663</name>
</gene>
<dbReference type="OrthoDB" id="4337405at2"/>
<dbReference type="Pfam" id="PF10756">
    <property type="entry name" value="bPH_6"/>
    <property type="match status" value="1"/>
</dbReference>
<feature type="transmembrane region" description="Helical" evidence="1">
    <location>
        <begin position="37"/>
        <end position="58"/>
    </location>
</feature>
<evidence type="ECO:0000313" key="4">
    <source>
        <dbReference type="Proteomes" id="UP000237846"/>
    </source>
</evidence>
<dbReference type="Proteomes" id="UP000237846">
    <property type="component" value="Unassembled WGS sequence"/>
</dbReference>
<organism evidence="3 4">
    <name type="scientific">Allonocardiopsis opalescens</name>
    <dbReference type="NCBI Taxonomy" id="1144618"/>
    <lineage>
        <taxon>Bacteria</taxon>
        <taxon>Bacillati</taxon>
        <taxon>Actinomycetota</taxon>
        <taxon>Actinomycetes</taxon>
        <taxon>Streptosporangiales</taxon>
        <taxon>Allonocardiopsis</taxon>
    </lineage>
</organism>
<dbReference type="AlphaFoldDB" id="A0A2T0Q5M6"/>
<keyword evidence="1" id="KW-1133">Transmembrane helix</keyword>
<name>A0A2T0Q5M6_9ACTN</name>
<reference evidence="3 4" key="1">
    <citation type="submission" date="2018-03" db="EMBL/GenBank/DDBJ databases">
        <title>Genomic Encyclopedia of Archaeal and Bacterial Type Strains, Phase II (KMG-II): from individual species to whole genera.</title>
        <authorList>
            <person name="Goeker M."/>
        </authorList>
    </citation>
    <scope>NUCLEOTIDE SEQUENCE [LARGE SCALE GENOMIC DNA]</scope>
    <source>
        <strain evidence="3 4">DSM 45601</strain>
    </source>
</reference>
<feature type="transmembrane region" description="Helical" evidence="1">
    <location>
        <begin position="12"/>
        <end position="31"/>
    </location>
</feature>
<feature type="transmembrane region" description="Helical" evidence="1">
    <location>
        <begin position="221"/>
        <end position="245"/>
    </location>
</feature>
<keyword evidence="1" id="KW-0472">Membrane</keyword>
<dbReference type="InterPro" id="IPR019692">
    <property type="entry name" value="CFP-6_PH"/>
</dbReference>
<sequence length="255" mass="27183">MRVYRAPAAKARMVLLPGWAFMVTAFIAMAVEGGDALLIGLAAMSPFVVLLGLLQLLVERSATLVDDGGVALRGPFRTIRYPWSQIADLTVESVVGAVSETGVPRPGPGGRPDLVALYDRTGRRRYLPGFSSATVPGFHQEAAALRAEWERRRGADWTPPPGAVPHPAATRVRMSPWVVGLGPAMMWTLPSIPVGAIVLLVPLLALGVWEYPGPQGIMAVLLSPAMITLGPAAVVFCVSYGTAVARARRENELSR</sequence>
<dbReference type="RefSeq" id="WP_106246830.1">
    <property type="nucleotide sequence ID" value="NZ_PVZC01000004.1"/>
</dbReference>
<accession>A0A2T0Q5M6</accession>